<protein>
    <recommendedName>
        <fullName evidence="3">BON domain-containing protein</fullName>
    </recommendedName>
</protein>
<accession>A0A1K0FH46</accession>
<evidence type="ECO:0000313" key="2">
    <source>
        <dbReference type="Proteomes" id="UP000182486"/>
    </source>
</evidence>
<comment type="caution">
    <text evidence="1">The sequence shown here is derived from an EMBL/GenBank/DDBJ whole genome shotgun (WGS) entry which is preliminary data.</text>
</comment>
<evidence type="ECO:0000313" key="1">
    <source>
        <dbReference type="EMBL" id="OJF12048.1"/>
    </source>
</evidence>
<gene>
    <name evidence="1" type="ORF">BG844_22705</name>
</gene>
<name>A0A1K0FH46_9ACTN</name>
<dbReference type="RefSeq" id="WP_071807369.1">
    <property type="nucleotide sequence ID" value="NZ_MEIA01000244.1"/>
</dbReference>
<proteinExistence type="predicted"/>
<dbReference type="EMBL" id="MEIA01000244">
    <property type="protein sequence ID" value="OJF12048.1"/>
    <property type="molecule type" value="Genomic_DNA"/>
</dbReference>
<organism evidence="1 2">
    <name type="scientific">Couchioplanes caeruleus subsp. caeruleus</name>
    <dbReference type="NCBI Taxonomy" id="56427"/>
    <lineage>
        <taxon>Bacteria</taxon>
        <taxon>Bacillati</taxon>
        <taxon>Actinomycetota</taxon>
        <taxon>Actinomycetes</taxon>
        <taxon>Micromonosporales</taxon>
        <taxon>Micromonosporaceae</taxon>
        <taxon>Couchioplanes</taxon>
    </lineage>
</organism>
<reference evidence="1 2" key="1">
    <citation type="submission" date="2016-09" db="EMBL/GenBank/DDBJ databases">
        <title>Couchioplanes caeruleus draft genome sequence.</title>
        <authorList>
            <person name="Sheehan J."/>
            <person name="Caffrey P."/>
        </authorList>
    </citation>
    <scope>NUCLEOTIDE SEQUENCE [LARGE SCALE GENOMIC DNA]</scope>
    <source>
        <strain evidence="1 2">DSM 43634</strain>
    </source>
</reference>
<sequence>MTTHIDEYTEAEIQRLLTETGAVAEQGITLQRREHLIVLGGDVESAERRDEICRQITTRFPDLEIACDIGIVRAAAPTEVEEIS</sequence>
<dbReference type="Proteomes" id="UP000182486">
    <property type="component" value="Unassembled WGS sequence"/>
</dbReference>
<evidence type="ECO:0008006" key="3">
    <source>
        <dbReference type="Google" id="ProtNLM"/>
    </source>
</evidence>
<keyword evidence="2" id="KW-1185">Reference proteome</keyword>
<dbReference type="AlphaFoldDB" id="A0A1K0FH46"/>